<protein>
    <submittedName>
        <fullName evidence="1">Uncharacterized protein</fullName>
    </submittedName>
</protein>
<accession>A0A644Z329</accession>
<comment type="caution">
    <text evidence="1">The sequence shown here is derived from an EMBL/GenBank/DDBJ whole genome shotgun (WGS) entry which is preliminary data.</text>
</comment>
<sequence>MVTIELKSSSLTFSPQYSFMSVKPVFSKPFLSLRFLSINLINSINLIFLSDFILNGMVFINNPTILSIDLIFSGLPETVVPNKTSFELLNF</sequence>
<name>A0A644Z329_9ZZZZ</name>
<reference evidence="1" key="1">
    <citation type="submission" date="2019-08" db="EMBL/GenBank/DDBJ databases">
        <authorList>
            <person name="Kucharzyk K."/>
            <person name="Murdoch R.W."/>
            <person name="Higgins S."/>
            <person name="Loffler F."/>
        </authorList>
    </citation>
    <scope>NUCLEOTIDE SEQUENCE</scope>
</reference>
<dbReference type="EMBL" id="VSSQ01006964">
    <property type="protein sequence ID" value="MPM34411.1"/>
    <property type="molecule type" value="Genomic_DNA"/>
</dbReference>
<gene>
    <name evidence="1" type="ORF">SDC9_80994</name>
</gene>
<evidence type="ECO:0000313" key="1">
    <source>
        <dbReference type="EMBL" id="MPM34411.1"/>
    </source>
</evidence>
<proteinExistence type="predicted"/>
<dbReference type="AlphaFoldDB" id="A0A644Z329"/>
<organism evidence="1">
    <name type="scientific">bioreactor metagenome</name>
    <dbReference type="NCBI Taxonomy" id="1076179"/>
    <lineage>
        <taxon>unclassified sequences</taxon>
        <taxon>metagenomes</taxon>
        <taxon>ecological metagenomes</taxon>
    </lineage>
</organism>